<evidence type="ECO:0000313" key="2">
    <source>
        <dbReference type="EMBL" id="KNE68548.1"/>
    </source>
</evidence>
<feature type="region of interest" description="Disordered" evidence="1">
    <location>
        <begin position="232"/>
        <end position="278"/>
    </location>
</feature>
<reference evidence="3" key="2">
    <citation type="submission" date="2009-11" db="EMBL/GenBank/DDBJ databases">
        <title>The Genome Sequence of Allomyces macrogynus strain ATCC 38327.</title>
        <authorList>
            <consortium name="The Broad Institute Genome Sequencing Platform"/>
            <person name="Russ C."/>
            <person name="Cuomo C."/>
            <person name="Shea T."/>
            <person name="Young S.K."/>
            <person name="Zeng Q."/>
            <person name="Koehrsen M."/>
            <person name="Haas B."/>
            <person name="Borodovsky M."/>
            <person name="Guigo R."/>
            <person name="Alvarado L."/>
            <person name="Berlin A."/>
            <person name="Borenstein D."/>
            <person name="Chen Z."/>
            <person name="Engels R."/>
            <person name="Freedman E."/>
            <person name="Gellesch M."/>
            <person name="Goldberg J."/>
            <person name="Griggs A."/>
            <person name="Gujja S."/>
            <person name="Heiman D."/>
            <person name="Hepburn T."/>
            <person name="Howarth C."/>
            <person name="Jen D."/>
            <person name="Larson L."/>
            <person name="Lewis B."/>
            <person name="Mehta T."/>
            <person name="Park D."/>
            <person name="Pearson M."/>
            <person name="Roberts A."/>
            <person name="Saif S."/>
            <person name="Shenoy N."/>
            <person name="Sisk P."/>
            <person name="Stolte C."/>
            <person name="Sykes S."/>
            <person name="Walk T."/>
            <person name="White J."/>
            <person name="Yandava C."/>
            <person name="Burger G."/>
            <person name="Gray M.W."/>
            <person name="Holland P.W.H."/>
            <person name="King N."/>
            <person name="Lang F.B.F."/>
            <person name="Roger A.J."/>
            <person name="Ruiz-Trillo I."/>
            <person name="Lander E."/>
            <person name="Nusbaum C."/>
        </authorList>
    </citation>
    <scope>NUCLEOTIDE SEQUENCE [LARGE SCALE GENOMIC DNA]</scope>
    <source>
        <strain evidence="3">ATCC 38327</strain>
    </source>
</reference>
<reference evidence="2 3" key="1">
    <citation type="submission" date="2009-11" db="EMBL/GenBank/DDBJ databases">
        <title>Annotation of Allomyces macrogynus ATCC 38327.</title>
        <authorList>
            <consortium name="The Broad Institute Genome Sequencing Platform"/>
            <person name="Russ C."/>
            <person name="Cuomo C."/>
            <person name="Burger G."/>
            <person name="Gray M.W."/>
            <person name="Holland P.W.H."/>
            <person name="King N."/>
            <person name="Lang F.B.F."/>
            <person name="Roger A.J."/>
            <person name="Ruiz-Trillo I."/>
            <person name="Young S.K."/>
            <person name="Zeng Q."/>
            <person name="Gargeya S."/>
            <person name="Fitzgerald M."/>
            <person name="Haas B."/>
            <person name="Abouelleil A."/>
            <person name="Alvarado L."/>
            <person name="Arachchi H.M."/>
            <person name="Berlin A."/>
            <person name="Chapman S.B."/>
            <person name="Gearin G."/>
            <person name="Goldberg J."/>
            <person name="Griggs A."/>
            <person name="Gujja S."/>
            <person name="Hansen M."/>
            <person name="Heiman D."/>
            <person name="Howarth C."/>
            <person name="Larimer J."/>
            <person name="Lui A."/>
            <person name="MacDonald P.J.P."/>
            <person name="McCowen C."/>
            <person name="Montmayeur A."/>
            <person name="Murphy C."/>
            <person name="Neiman D."/>
            <person name="Pearson M."/>
            <person name="Priest M."/>
            <person name="Roberts A."/>
            <person name="Saif S."/>
            <person name="Shea T."/>
            <person name="Sisk P."/>
            <person name="Stolte C."/>
            <person name="Sykes S."/>
            <person name="Wortman J."/>
            <person name="Nusbaum C."/>
            <person name="Birren B."/>
        </authorList>
    </citation>
    <scope>NUCLEOTIDE SEQUENCE [LARGE SCALE GENOMIC DNA]</scope>
    <source>
        <strain evidence="2 3">ATCC 38327</strain>
    </source>
</reference>
<protein>
    <submittedName>
        <fullName evidence="2">Uncharacterized protein</fullName>
    </submittedName>
</protein>
<feature type="compositionally biased region" description="Pro residues" evidence="1">
    <location>
        <begin position="34"/>
        <end position="49"/>
    </location>
</feature>
<dbReference type="Proteomes" id="UP000054350">
    <property type="component" value="Unassembled WGS sequence"/>
</dbReference>
<gene>
    <name evidence="2" type="ORF">AMAG_12717</name>
</gene>
<proteinExistence type="predicted"/>
<dbReference type="VEuPathDB" id="FungiDB:AMAG_12717"/>
<sequence>MPPSLLATGTAEQAFPVPMPPSLLATGTAEQANPAPPPPAASPPAPVPTTPTATTLVFASGLRGGNKGKRARHSDGSGMPASAAHVASAAAAPQATKRHRSKSLTALHAPPPAPPRSCNACQLPEGTLMRSSRDLCAACIEKRQRAIDVANAAYQEQYAGVDAECTSCHEVKPVLEGFHRLGKVARKICKVCDYRAQKERGMRRKAVMLEGAAASAAASAVAAMAAAAAASGDMDPDEGAMGDAVVSPRPTKARKSSSGKKAAGGRRRSSAAAALTAVATDTPSTASASLFSTATTDTSMSIDLPDSPAAPLFTLAPLQPPLPPLPMARRTSSGMASVLLSTGHAPGTVPDEFLLASAADAALAAAARAEDVGAAPTMFTTDPMHELHKYVLGGSTAGSLLPEDLNAELQGVLATDDEMAGIWDASGVPARRVSEEPRTGRGE</sequence>
<dbReference type="AlphaFoldDB" id="A0A0L0T160"/>
<dbReference type="OrthoDB" id="5591988at2759"/>
<feature type="compositionally biased region" description="Low complexity" evidence="1">
    <location>
        <begin position="80"/>
        <end position="95"/>
    </location>
</feature>
<accession>A0A0L0T160</accession>
<keyword evidence="3" id="KW-1185">Reference proteome</keyword>
<name>A0A0L0T160_ALLM3</name>
<dbReference type="EMBL" id="GG745357">
    <property type="protein sequence ID" value="KNE68548.1"/>
    <property type="molecule type" value="Genomic_DNA"/>
</dbReference>
<evidence type="ECO:0000313" key="3">
    <source>
        <dbReference type="Proteomes" id="UP000054350"/>
    </source>
</evidence>
<feature type="compositionally biased region" description="Basic residues" evidence="1">
    <location>
        <begin position="251"/>
        <end position="269"/>
    </location>
</feature>
<organism evidence="2 3">
    <name type="scientific">Allomyces macrogynus (strain ATCC 38327)</name>
    <name type="common">Allomyces javanicus var. macrogynus</name>
    <dbReference type="NCBI Taxonomy" id="578462"/>
    <lineage>
        <taxon>Eukaryota</taxon>
        <taxon>Fungi</taxon>
        <taxon>Fungi incertae sedis</taxon>
        <taxon>Blastocladiomycota</taxon>
        <taxon>Blastocladiomycetes</taxon>
        <taxon>Blastocladiales</taxon>
        <taxon>Blastocladiaceae</taxon>
        <taxon>Allomyces</taxon>
    </lineage>
</organism>
<evidence type="ECO:0000256" key="1">
    <source>
        <dbReference type="SAM" id="MobiDB-lite"/>
    </source>
</evidence>
<feature type="region of interest" description="Disordered" evidence="1">
    <location>
        <begin position="1"/>
        <end position="116"/>
    </location>
</feature>